<name>A0A4P7XGJ4_9ALTE</name>
<dbReference type="EMBL" id="CP031093">
    <property type="protein sequence ID" value="QCF25564.1"/>
    <property type="molecule type" value="Genomic_DNA"/>
</dbReference>
<proteinExistence type="predicted"/>
<evidence type="ECO:0000313" key="2">
    <source>
        <dbReference type="EMBL" id="QCF25564.1"/>
    </source>
</evidence>
<dbReference type="RefSeq" id="WP_136547970.1">
    <property type="nucleotide sequence ID" value="NZ_CP031093.1"/>
</dbReference>
<dbReference type="Pfam" id="PF10972">
    <property type="entry name" value="CsiV"/>
    <property type="match status" value="1"/>
</dbReference>
<evidence type="ECO:0000313" key="3">
    <source>
        <dbReference type="Proteomes" id="UP000298049"/>
    </source>
</evidence>
<dbReference type="OrthoDB" id="5566524at2"/>
<feature type="region of interest" description="Disordered" evidence="1">
    <location>
        <begin position="1"/>
        <end position="36"/>
    </location>
</feature>
<accession>A0A4P7XGJ4</accession>
<dbReference type="KEGG" id="hmi:soil367_06320"/>
<evidence type="ECO:0008006" key="4">
    <source>
        <dbReference type="Google" id="ProtNLM"/>
    </source>
</evidence>
<dbReference type="Proteomes" id="UP000298049">
    <property type="component" value="Chromosome"/>
</dbReference>
<feature type="compositionally biased region" description="Polar residues" evidence="1">
    <location>
        <begin position="161"/>
        <end position="170"/>
    </location>
</feature>
<evidence type="ECO:0000256" key="1">
    <source>
        <dbReference type="SAM" id="MobiDB-lite"/>
    </source>
</evidence>
<sequence length="343" mass="38158">MVNSRESKHSSVRWRGAFPPQSRTHSPDRGAGYLNGRPKKEFKRVVALSRISMRLAGARHSLISRTVSLFGRSSRVLALGLILIPCMLAAQEESGEPATKDRYRVELLFFTPRSAPDREYLDNTYAPATFIGAEMLHGEKPLPRQEGPAVAGPAQGDMTDDGTQPVAQSPVSDFSRTLLPQSELHLAQARNRLRNSGRYDVKFLVGWEEAFPPGHQTPPLLVRVGETKNGYADIEGTIQIERQRYLHVNAQLYDLDLAAMQTEQSPQADSAQAKANQLLLEISENEALDLLLLDAQTAPDENTEPSAPPVVSVMRETRRMRSEKLHFLDAPTMGLLVYFHPLD</sequence>
<dbReference type="AlphaFoldDB" id="A0A4P7XGJ4"/>
<reference evidence="2 3" key="1">
    <citation type="submission" date="2018-07" db="EMBL/GenBank/DDBJ databases">
        <title>Marsedoiliclastica nanhaica gen. nov. sp. nov., a novel marine hydrocarbonoclastic bacterium isolated from an in-situ enriched hydrocarbon-degrading consortium in deep-sea sediment.</title>
        <authorList>
            <person name="Dong C."/>
            <person name="Ma T."/>
            <person name="Liu R."/>
            <person name="Shao Z."/>
        </authorList>
    </citation>
    <scope>NUCLEOTIDE SEQUENCE [LARGE SCALE GENOMIC DNA]</scope>
    <source>
        <strain evidence="3">soil36-7</strain>
    </source>
</reference>
<keyword evidence="3" id="KW-1185">Reference proteome</keyword>
<feature type="region of interest" description="Disordered" evidence="1">
    <location>
        <begin position="141"/>
        <end position="170"/>
    </location>
</feature>
<organism evidence="2 3">
    <name type="scientific">Hydrocarboniclastica marina</name>
    <dbReference type="NCBI Taxonomy" id="2259620"/>
    <lineage>
        <taxon>Bacteria</taxon>
        <taxon>Pseudomonadati</taxon>
        <taxon>Pseudomonadota</taxon>
        <taxon>Gammaproteobacteria</taxon>
        <taxon>Alteromonadales</taxon>
        <taxon>Alteromonadaceae</taxon>
        <taxon>Hydrocarboniclastica</taxon>
    </lineage>
</organism>
<dbReference type="InterPro" id="IPR021241">
    <property type="entry name" value="CsiV"/>
</dbReference>
<gene>
    <name evidence="2" type="ORF">soil367_06320</name>
</gene>
<protein>
    <recommendedName>
        <fullName evidence="4">Peptidoglycan-binding protein CsiV</fullName>
    </recommendedName>
</protein>